<feature type="region of interest" description="Disordered" evidence="1">
    <location>
        <begin position="284"/>
        <end position="306"/>
    </location>
</feature>
<evidence type="ECO:0000313" key="2">
    <source>
        <dbReference type="EMBL" id="KAG9233053.1"/>
    </source>
</evidence>
<evidence type="ECO:0000313" key="3">
    <source>
        <dbReference type="Proteomes" id="UP000824998"/>
    </source>
</evidence>
<keyword evidence="3" id="KW-1185">Reference proteome</keyword>
<gene>
    <name evidence="2" type="ORF">BJ875DRAFT_513166</name>
</gene>
<dbReference type="AlphaFoldDB" id="A0A9P8C3Y3"/>
<feature type="region of interest" description="Disordered" evidence="1">
    <location>
        <begin position="240"/>
        <end position="265"/>
    </location>
</feature>
<name>A0A9P8C3Y3_9HELO</name>
<feature type="compositionally biased region" description="Basic residues" evidence="1">
    <location>
        <begin position="289"/>
        <end position="299"/>
    </location>
</feature>
<protein>
    <submittedName>
        <fullName evidence="2">Uncharacterized protein</fullName>
    </submittedName>
</protein>
<feature type="compositionally biased region" description="Basic and acidic residues" evidence="1">
    <location>
        <begin position="250"/>
        <end position="262"/>
    </location>
</feature>
<dbReference type="EMBL" id="MU251518">
    <property type="protein sequence ID" value="KAG9233053.1"/>
    <property type="molecule type" value="Genomic_DNA"/>
</dbReference>
<feature type="region of interest" description="Disordered" evidence="1">
    <location>
        <begin position="106"/>
        <end position="200"/>
    </location>
</feature>
<feature type="compositionally biased region" description="Basic and acidic residues" evidence="1">
    <location>
        <begin position="121"/>
        <end position="131"/>
    </location>
</feature>
<comment type="caution">
    <text evidence="2">The sequence shown here is derived from an EMBL/GenBank/DDBJ whole genome shotgun (WGS) entry which is preliminary data.</text>
</comment>
<dbReference type="Proteomes" id="UP000824998">
    <property type="component" value="Unassembled WGS sequence"/>
</dbReference>
<feature type="compositionally biased region" description="Polar residues" evidence="1">
    <location>
        <begin position="185"/>
        <end position="194"/>
    </location>
</feature>
<evidence type="ECO:0000256" key="1">
    <source>
        <dbReference type="SAM" id="MobiDB-lite"/>
    </source>
</evidence>
<feature type="region of interest" description="Disordered" evidence="1">
    <location>
        <begin position="373"/>
        <end position="416"/>
    </location>
</feature>
<feature type="region of interest" description="Disordered" evidence="1">
    <location>
        <begin position="1"/>
        <end position="62"/>
    </location>
</feature>
<accession>A0A9P8C3Y3</accession>
<sequence>MSTTAWGNAAVDDERVNRSALNAGARGEDGPGDSVGRDSGGWLRAHGEGGQQPHPGGPPMLQRKHRTVKVGFCDVVGKKHAWGEAMLGKGKTISTGRTGGPWNWTTLDLDTDPGPISDPARSLRDRGERWTRRLRRRRSRIGDGSFPAARRATGSGKPGHDGRRRRYLHARAGFRANDSVHQDSSDQLPQESPSRSPPLCQAMSCTARVRVLQRQDRGPSVDGGLQESISALFPWCSPYSPTTRGTRRRVQGEPHREPHREQTGLAGPLARHRDCWRDMDHRHSDRVRGRASQHHHPPGKTRGQARDVAGWGVAWKTGFLGDGRSVYSSSGGPSLDRGPPRRDSVACRSTVDWTRRLQVRGRRMAMAMAMIRFHADPRNTTGAESREAPSRSRRGLSRASDQLSSPRKGWWPPRGPRVLRRTMACEELHHGGSREEDGYGVSALLRAE</sequence>
<reference evidence="2" key="1">
    <citation type="journal article" date="2021" name="IMA Fungus">
        <title>Genomic characterization of three marine fungi, including Emericellopsis atlantica sp. nov. with signatures of a generalist lifestyle and marine biomass degradation.</title>
        <authorList>
            <person name="Hagestad O.C."/>
            <person name="Hou L."/>
            <person name="Andersen J.H."/>
            <person name="Hansen E.H."/>
            <person name="Altermark B."/>
            <person name="Li C."/>
            <person name="Kuhnert E."/>
            <person name="Cox R.J."/>
            <person name="Crous P.W."/>
            <person name="Spatafora J.W."/>
            <person name="Lail K."/>
            <person name="Amirebrahimi M."/>
            <person name="Lipzen A."/>
            <person name="Pangilinan J."/>
            <person name="Andreopoulos W."/>
            <person name="Hayes R.D."/>
            <person name="Ng V."/>
            <person name="Grigoriev I.V."/>
            <person name="Jackson S.A."/>
            <person name="Sutton T.D.S."/>
            <person name="Dobson A.D.W."/>
            <person name="Rama T."/>
        </authorList>
    </citation>
    <scope>NUCLEOTIDE SEQUENCE</scope>
    <source>
        <strain evidence="2">TRa018bII</strain>
    </source>
</reference>
<feature type="region of interest" description="Disordered" evidence="1">
    <location>
        <begin position="322"/>
        <end position="347"/>
    </location>
</feature>
<organism evidence="2 3">
    <name type="scientific">Amylocarpus encephaloides</name>
    <dbReference type="NCBI Taxonomy" id="45428"/>
    <lineage>
        <taxon>Eukaryota</taxon>
        <taxon>Fungi</taxon>
        <taxon>Dikarya</taxon>
        <taxon>Ascomycota</taxon>
        <taxon>Pezizomycotina</taxon>
        <taxon>Leotiomycetes</taxon>
        <taxon>Helotiales</taxon>
        <taxon>Helotiales incertae sedis</taxon>
        <taxon>Amylocarpus</taxon>
    </lineage>
</organism>
<proteinExistence type="predicted"/>